<accession>A0A098E6L1</accession>
<comment type="similarity">
    <text evidence="2">Belongs to the transposase 27 family.</text>
</comment>
<dbReference type="InterPro" id="IPR051354">
    <property type="entry name" value="Transposase_27_IS1"/>
</dbReference>
<dbReference type="InterPro" id="IPR005063">
    <property type="entry name" value="Transposase_27"/>
</dbReference>
<evidence type="ECO:0000313" key="5">
    <source>
        <dbReference type="EMBL" id="CEG11587.1"/>
    </source>
</evidence>
<organism evidence="5">
    <name type="scientific">groundwater metagenome</name>
    <dbReference type="NCBI Taxonomy" id="717931"/>
    <lineage>
        <taxon>unclassified sequences</taxon>
        <taxon>metagenomes</taxon>
        <taxon>ecological metagenomes</taxon>
    </lineage>
</organism>
<dbReference type="Pfam" id="PF03400">
    <property type="entry name" value="DDE_Tnp_IS1"/>
    <property type="match status" value="1"/>
</dbReference>
<dbReference type="GO" id="GO:0006313">
    <property type="term" value="P:DNA transposition"/>
    <property type="evidence" value="ECO:0007669"/>
    <property type="project" value="InterPro"/>
</dbReference>
<keyword evidence="3" id="KW-0815">Transposition</keyword>
<evidence type="ECO:0000256" key="2">
    <source>
        <dbReference type="ARBA" id="ARBA00008841"/>
    </source>
</evidence>
<dbReference type="PANTHER" id="PTHR33293">
    <property type="entry name" value="INSERTION ELEMENT IS1 1 PROTEIN INSB-RELATED"/>
    <property type="match status" value="1"/>
</dbReference>
<reference evidence="5" key="1">
    <citation type="submission" date="2014-09" db="EMBL/GenBank/DDBJ databases">
        <authorList>
            <person name="Probst J Alexander"/>
        </authorList>
    </citation>
    <scope>NUCLEOTIDE SEQUENCE</scope>
</reference>
<evidence type="ECO:0000256" key="4">
    <source>
        <dbReference type="ARBA" id="ARBA00023172"/>
    </source>
</evidence>
<gene>
    <name evidence="5" type="ORF">MSIBF_A1530018</name>
</gene>
<evidence type="ECO:0000256" key="3">
    <source>
        <dbReference type="ARBA" id="ARBA00022578"/>
    </source>
</evidence>
<sequence>MEEIVCPECGSTKINLNGHIHNGKQNHVCKVCGKEFVLNPQNKIVPEETKDLIRKMLLERMPLRGICRVTGVNLPWLLSFIVKEYNEVPEDLGVKMNLIEEKDSVILGSLEAEADEMWSFVKRKEDKYWVWIAIDVKTRQVIAFYVGDRTRESAVKLWERMPKKYKQHTIFYTDDWDAYKEVIPKDQHVVCSKGSGKTNIIG</sequence>
<dbReference type="AlphaFoldDB" id="A0A098E6L1"/>
<dbReference type="GO" id="GO:0004803">
    <property type="term" value="F:transposase activity"/>
    <property type="evidence" value="ECO:0007669"/>
    <property type="project" value="InterPro"/>
</dbReference>
<dbReference type="EMBL" id="CCXY01000061">
    <property type="protein sequence ID" value="CEG11587.1"/>
    <property type="molecule type" value="Genomic_DNA"/>
</dbReference>
<keyword evidence="4" id="KW-0233">DNA recombination</keyword>
<proteinExistence type="inferred from homology"/>
<dbReference type="PANTHER" id="PTHR33293:SF1">
    <property type="entry name" value="INSERTION ELEMENT IS1 1 PROTEIN INSB-RELATED"/>
    <property type="match status" value="1"/>
</dbReference>
<dbReference type="NCBIfam" id="NF033558">
    <property type="entry name" value="transpos_IS1"/>
    <property type="match status" value="1"/>
</dbReference>
<comment type="function">
    <text evidence="1">Absolutely required for transposition of IS1.</text>
</comment>
<name>A0A098E6L1_9ZZZZ</name>
<evidence type="ECO:0000256" key="1">
    <source>
        <dbReference type="ARBA" id="ARBA00004091"/>
    </source>
</evidence>
<protein>
    <submittedName>
        <fullName evidence="5">Transposase</fullName>
    </submittedName>
</protein>
<dbReference type="GO" id="GO:0003677">
    <property type="term" value="F:DNA binding"/>
    <property type="evidence" value="ECO:0007669"/>
    <property type="project" value="InterPro"/>
</dbReference>